<evidence type="ECO:0000313" key="1">
    <source>
        <dbReference type="EMBL" id="PNR35711.1"/>
    </source>
</evidence>
<name>A0A2K1J2G4_PHYPA</name>
<reference evidence="1 3" key="1">
    <citation type="journal article" date="2008" name="Science">
        <title>The Physcomitrella genome reveals evolutionary insights into the conquest of land by plants.</title>
        <authorList>
            <person name="Rensing S."/>
            <person name="Lang D."/>
            <person name="Zimmer A."/>
            <person name="Terry A."/>
            <person name="Salamov A."/>
            <person name="Shapiro H."/>
            <person name="Nishiyama T."/>
            <person name="Perroud P.-F."/>
            <person name="Lindquist E."/>
            <person name="Kamisugi Y."/>
            <person name="Tanahashi T."/>
            <person name="Sakakibara K."/>
            <person name="Fujita T."/>
            <person name="Oishi K."/>
            <person name="Shin-I T."/>
            <person name="Kuroki Y."/>
            <person name="Toyoda A."/>
            <person name="Suzuki Y."/>
            <person name="Hashimoto A."/>
            <person name="Yamaguchi K."/>
            <person name="Sugano A."/>
            <person name="Kohara Y."/>
            <person name="Fujiyama A."/>
            <person name="Anterola A."/>
            <person name="Aoki S."/>
            <person name="Ashton N."/>
            <person name="Barbazuk W.B."/>
            <person name="Barker E."/>
            <person name="Bennetzen J."/>
            <person name="Bezanilla M."/>
            <person name="Blankenship R."/>
            <person name="Cho S.H."/>
            <person name="Dutcher S."/>
            <person name="Estelle M."/>
            <person name="Fawcett J.A."/>
            <person name="Gundlach H."/>
            <person name="Hanada K."/>
            <person name="Heyl A."/>
            <person name="Hicks K.A."/>
            <person name="Hugh J."/>
            <person name="Lohr M."/>
            <person name="Mayer K."/>
            <person name="Melkozernov A."/>
            <person name="Murata T."/>
            <person name="Nelson D."/>
            <person name="Pils B."/>
            <person name="Prigge M."/>
            <person name="Reiss B."/>
            <person name="Renner T."/>
            <person name="Rombauts S."/>
            <person name="Rushton P."/>
            <person name="Sanderfoot A."/>
            <person name="Schween G."/>
            <person name="Shiu S.-H."/>
            <person name="Stueber K."/>
            <person name="Theodoulou F.L."/>
            <person name="Tu H."/>
            <person name="Van de Peer Y."/>
            <person name="Verrier P.J."/>
            <person name="Waters E."/>
            <person name="Wood A."/>
            <person name="Yang L."/>
            <person name="Cove D."/>
            <person name="Cuming A."/>
            <person name="Hasebe M."/>
            <person name="Lucas S."/>
            <person name="Mishler D.B."/>
            <person name="Reski R."/>
            <person name="Grigoriev I."/>
            <person name="Quatrano R.S."/>
            <person name="Boore J.L."/>
        </authorList>
    </citation>
    <scope>NUCLEOTIDE SEQUENCE [LARGE SCALE GENOMIC DNA]</scope>
    <source>
        <strain evidence="2 3">cv. Gransden 2004</strain>
    </source>
</reference>
<proteinExistence type="predicted"/>
<organism evidence="1">
    <name type="scientific">Physcomitrium patens</name>
    <name type="common">Spreading-leaved earth moss</name>
    <name type="synonym">Physcomitrella patens</name>
    <dbReference type="NCBI Taxonomy" id="3218"/>
    <lineage>
        <taxon>Eukaryota</taxon>
        <taxon>Viridiplantae</taxon>
        <taxon>Streptophyta</taxon>
        <taxon>Embryophyta</taxon>
        <taxon>Bryophyta</taxon>
        <taxon>Bryophytina</taxon>
        <taxon>Bryopsida</taxon>
        <taxon>Funariidae</taxon>
        <taxon>Funariales</taxon>
        <taxon>Funariaceae</taxon>
        <taxon>Physcomitrium</taxon>
    </lineage>
</organism>
<dbReference type="InParanoid" id="A0A2K1J2G4"/>
<keyword evidence="3" id="KW-1185">Reference proteome</keyword>
<dbReference type="Gramene" id="Pp3c17_2010V3.1">
    <property type="protein sequence ID" value="Pp3c17_2010V3.1"/>
    <property type="gene ID" value="Pp3c17_2010"/>
</dbReference>
<dbReference type="Proteomes" id="UP000006727">
    <property type="component" value="Chromosome 17"/>
</dbReference>
<sequence length="38" mass="4426">MSVLIPISQVAEEDVQWNSNTVLQEVQFEKDNYKKTTL</sequence>
<dbReference type="EMBL" id="ABEU02000017">
    <property type="protein sequence ID" value="PNR35711.1"/>
    <property type="molecule type" value="Genomic_DNA"/>
</dbReference>
<dbReference type="EnsemblPlants" id="Pp3c17_2010V3.1">
    <property type="protein sequence ID" value="Pp3c17_2010V3.1"/>
    <property type="gene ID" value="Pp3c17_2010"/>
</dbReference>
<protein>
    <submittedName>
        <fullName evidence="1 2">Uncharacterized protein</fullName>
    </submittedName>
</protein>
<evidence type="ECO:0000313" key="2">
    <source>
        <dbReference type="EnsemblPlants" id="Pp3c17_2010V3.1"/>
    </source>
</evidence>
<dbReference type="AlphaFoldDB" id="A0A2K1J2G4"/>
<evidence type="ECO:0000313" key="3">
    <source>
        <dbReference type="Proteomes" id="UP000006727"/>
    </source>
</evidence>
<accession>A0A2K1J2G4</accession>
<gene>
    <name evidence="1" type="ORF">PHYPA_021561</name>
</gene>
<reference evidence="1 3" key="2">
    <citation type="journal article" date="2018" name="Plant J.">
        <title>The Physcomitrella patens chromosome-scale assembly reveals moss genome structure and evolution.</title>
        <authorList>
            <person name="Lang D."/>
            <person name="Ullrich K.K."/>
            <person name="Murat F."/>
            <person name="Fuchs J."/>
            <person name="Jenkins J."/>
            <person name="Haas F.B."/>
            <person name="Piednoel M."/>
            <person name="Gundlach H."/>
            <person name="Van Bel M."/>
            <person name="Meyberg R."/>
            <person name="Vives C."/>
            <person name="Morata J."/>
            <person name="Symeonidi A."/>
            <person name="Hiss M."/>
            <person name="Muchero W."/>
            <person name="Kamisugi Y."/>
            <person name="Saleh O."/>
            <person name="Blanc G."/>
            <person name="Decker E.L."/>
            <person name="van Gessel N."/>
            <person name="Grimwood J."/>
            <person name="Hayes R.D."/>
            <person name="Graham S.W."/>
            <person name="Gunter L.E."/>
            <person name="McDaniel S.F."/>
            <person name="Hoernstein S.N.W."/>
            <person name="Larsson A."/>
            <person name="Li F.W."/>
            <person name="Perroud P.F."/>
            <person name="Phillips J."/>
            <person name="Ranjan P."/>
            <person name="Rokshar D.S."/>
            <person name="Rothfels C.J."/>
            <person name="Schneider L."/>
            <person name="Shu S."/>
            <person name="Stevenson D.W."/>
            <person name="Thummler F."/>
            <person name="Tillich M."/>
            <person name="Villarreal Aguilar J.C."/>
            <person name="Widiez T."/>
            <person name="Wong G.K."/>
            <person name="Wymore A."/>
            <person name="Zhang Y."/>
            <person name="Zimmer A.D."/>
            <person name="Quatrano R.S."/>
            <person name="Mayer K.F.X."/>
            <person name="Goodstein D."/>
            <person name="Casacuberta J.M."/>
            <person name="Vandepoele K."/>
            <person name="Reski R."/>
            <person name="Cuming A.C."/>
            <person name="Tuskan G.A."/>
            <person name="Maumus F."/>
            <person name="Salse J."/>
            <person name="Schmutz J."/>
            <person name="Rensing S.A."/>
        </authorList>
    </citation>
    <scope>NUCLEOTIDE SEQUENCE [LARGE SCALE GENOMIC DNA]</scope>
    <source>
        <strain evidence="2 3">cv. Gransden 2004</strain>
    </source>
</reference>
<reference evidence="2" key="3">
    <citation type="submission" date="2020-12" db="UniProtKB">
        <authorList>
            <consortium name="EnsemblPlants"/>
        </authorList>
    </citation>
    <scope>IDENTIFICATION</scope>
</reference>